<proteinExistence type="predicted"/>
<sequence>MASRAADGRRIGQGSGPDLAAGVTPVRAAWADARVVFEQDGVVILPGNANDPESLVQAAARLLGSSLRELFPIRPTVSDESGPLALHSDGAYVVTDVHGRTAAIRHPDEDYLFMLSSQHASEGGQTFLIDGYTFIDRLAVEDAELYESVTTVDVDFFGAWTAPPRGVPTTPRICPLVEYTRRGRRVVRAGDYASPAPREPLRSVHDELLDRYIDVLAAQASAAPRTLLESGDILAVDNYRFLHGRDGFTGRRALHVMTALSTGAFY</sequence>
<dbReference type="PANTHER" id="PTHR10696:SF56">
    <property type="entry name" value="TAUD_TFDA-LIKE DOMAIN-CONTAINING PROTEIN"/>
    <property type="match status" value="1"/>
</dbReference>
<organism evidence="6 7">
    <name type="scientific">Rhodococcoides kyotonense</name>
    <dbReference type="NCBI Taxonomy" id="398843"/>
    <lineage>
        <taxon>Bacteria</taxon>
        <taxon>Bacillati</taxon>
        <taxon>Actinomycetota</taxon>
        <taxon>Actinomycetes</taxon>
        <taxon>Mycobacteriales</taxon>
        <taxon>Nocardiaceae</taxon>
        <taxon>Rhodococcoides</taxon>
    </lineage>
</organism>
<dbReference type="EMBL" id="FZOW01000025">
    <property type="protein sequence ID" value="SNT48179.1"/>
    <property type="molecule type" value="Genomic_DNA"/>
</dbReference>
<dbReference type="GO" id="GO:0017000">
    <property type="term" value="P:antibiotic biosynthetic process"/>
    <property type="evidence" value="ECO:0007669"/>
    <property type="project" value="UniProtKB-KW"/>
</dbReference>
<gene>
    <name evidence="6" type="ORF">SAMN05421642_12557</name>
</gene>
<evidence type="ECO:0000256" key="3">
    <source>
        <dbReference type="ARBA" id="ARBA00023004"/>
    </source>
</evidence>
<accession>A0A239N210</accession>
<keyword evidence="7" id="KW-1185">Reference proteome</keyword>
<reference evidence="7" key="1">
    <citation type="submission" date="2017-06" db="EMBL/GenBank/DDBJ databases">
        <authorList>
            <person name="Varghese N."/>
            <person name="Submissions S."/>
        </authorList>
    </citation>
    <scope>NUCLEOTIDE SEQUENCE [LARGE SCALE GENOMIC DNA]</scope>
    <source>
        <strain evidence="7">JCM 23211</strain>
    </source>
</reference>
<evidence type="ECO:0000313" key="6">
    <source>
        <dbReference type="EMBL" id="SNT48179.1"/>
    </source>
</evidence>
<protein>
    <submittedName>
        <fullName evidence="6">Gamma-butyrobetaine dioxygenase</fullName>
    </submittedName>
</protein>
<name>A0A239N210_9NOCA</name>
<dbReference type="SUPFAM" id="SSF51197">
    <property type="entry name" value="Clavaminate synthase-like"/>
    <property type="match status" value="1"/>
</dbReference>
<evidence type="ECO:0000259" key="5">
    <source>
        <dbReference type="Pfam" id="PF02668"/>
    </source>
</evidence>
<dbReference type="AlphaFoldDB" id="A0A239N210"/>
<dbReference type="GO" id="GO:0051213">
    <property type="term" value="F:dioxygenase activity"/>
    <property type="evidence" value="ECO:0007669"/>
    <property type="project" value="UniProtKB-KW"/>
</dbReference>
<keyword evidence="3" id="KW-0408">Iron</keyword>
<dbReference type="InterPro" id="IPR050411">
    <property type="entry name" value="AlphaKG_dependent_hydroxylases"/>
</dbReference>
<evidence type="ECO:0000256" key="1">
    <source>
        <dbReference type="ARBA" id="ARBA00001954"/>
    </source>
</evidence>
<dbReference type="PANTHER" id="PTHR10696">
    <property type="entry name" value="GAMMA-BUTYROBETAINE HYDROXYLASE-RELATED"/>
    <property type="match status" value="1"/>
</dbReference>
<dbReference type="Proteomes" id="UP000198327">
    <property type="component" value="Unassembled WGS sequence"/>
</dbReference>
<keyword evidence="4" id="KW-0045">Antibiotic biosynthesis</keyword>
<dbReference type="OrthoDB" id="9769888at2"/>
<evidence type="ECO:0000256" key="4">
    <source>
        <dbReference type="ARBA" id="ARBA00023194"/>
    </source>
</evidence>
<comment type="cofactor">
    <cofactor evidence="1">
        <name>Fe(2+)</name>
        <dbReference type="ChEBI" id="CHEBI:29033"/>
    </cofactor>
</comment>
<dbReference type="Pfam" id="PF02668">
    <property type="entry name" value="TauD"/>
    <property type="match status" value="1"/>
</dbReference>
<keyword evidence="6" id="KW-0223">Dioxygenase</keyword>
<keyword evidence="2" id="KW-0560">Oxidoreductase</keyword>
<evidence type="ECO:0000256" key="2">
    <source>
        <dbReference type="ARBA" id="ARBA00023002"/>
    </source>
</evidence>
<dbReference type="Gene3D" id="3.60.130.10">
    <property type="entry name" value="Clavaminate synthase-like"/>
    <property type="match status" value="1"/>
</dbReference>
<feature type="domain" description="TauD/TfdA-like" evidence="5">
    <location>
        <begin position="31"/>
        <end position="258"/>
    </location>
</feature>
<dbReference type="InterPro" id="IPR042098">
    <property type="entry name" value="TauD-like_sf"/>
</dbReference>
<dbReference type="InterPro" id="IPR003819">
    <property type="entry name" value="TauD/TfdA-like"/>
</dbReference>
<evidence type="ECO:0000313" key="7">
    <source>
        <dbReference type="Proteomes" id="UP000198327"/>
    </source>
</evidence>